<keyword evidence="1" id="KW-0493">Microtubule</keyword>
<feature type="compositionally biased region" description="Low complexity" evidence="7">
    <location>
        <begin position="864"/>
        <end position="889"/>
    </location>
</feature>
<protein>
    <submittedName>
        <fullName evidence="9">Kinesin-domain-containing protein</fullName>
    </submittedName>
</protein>
<comment type="similarity">
    <text evidence="6">Belongs to the TRAFAC class myosin-kinesin ATPase superfamily. Kinesin family.</text>
</comment>
<gene>
    <name evidence="9" type="ORF">N658DRAFT_506039</name>
</gene>
<feature type="region of interest" description="Disordered" evidence="7">
    <location>
        <begin position="1078"/>
        <end position="1105"/>
    </location>
</feature>
<accession>A0AAN6T374</accession>
<dbReference type="InterPro" id="IPR027640">
    <property type="entry name" value="Kinesin-like_fam"/>
</dbReference>
<feature type="compositionally biased region" description="Low complexity" evidence="7">
    <location>
        <begin position="988"/>
        <end position="999"/>
    </location>
</feature>
<feature type="compositionally biased region" description="Gly residues" evidence="7">
    <location>
        <begin position="1042"/>
        <end position="1058"/>
    </location>
</feature>
<feature type="domain" description="Kinesin motor" evidence="8">
    <location>
        <begin position="7"/>
        <end position="378"/>
    </location>
</feature>
<evidence type="ECO:0000256" key="3">
    <source>
        <dbReference type="ARBA" id="ARBA00022840"/>
    </source>
</evidence>
<dbReference type="FunFam" id="3.40.850.10:FF:000053">
    <property type="entry name" value="Kinesin family"/>
    <property type="match status" value="1"/>
</dbReference>
<evidence type="ECO:0000256" key="7">
    <source>
        <dbReference type="SAM" id="MobiDB-lite"/>
    </source>
</evidence>
<organism evidence="9 10">
    <name type="scientific">Parathielavia hyrcaniae</name>
    <dbReference type="NCBI Taxonomy" id="113614"/>
    <lineage>
        <taxon>Eukaryota</taxon>
        <taxon>Fungi</taxon>
        <taxon>Dikarya</taxon>
        <taxon>Ascomycota</taxon>
        <taxon>Pezizomycotina</taxon>
        <taxon>Sordariomycetes</taxon>
        <taxon>Sordariomycetidae</taxon>
        <taxon>Sordariales</taxon>
        <taxon>Chaetomiaceae</taxon>
        <taxon>Parathielavia</taxon>
    </lineage>
</organism>
<evidence type="ECO:0000313" key="9">
    <source>
        <dbReference type="EMBL" id="KAK4102387.1"/>
    </source>
</evidence>
<evidence type="ECO:0000256" key="4">
    <source>
        <dbReference type="ARBA" id="ARBA00023054"/>
    </source>
</evidence>
<dbReference type="GO" id="GO:0007018">
    <property type="term" value="P:microtubule-based movement"/>
    <property type="evidence" value="ECO:0007669"/>
    <property type="project" value="InterPro"/>
</dbReference>
<evidence type="ECO:0000259" key="8">
    <source>
        <dbReference type="PROSITE" id="PS50067"/>
    </source>
</evidence>
<dbReference type="CDD" id="cd01370">
    <property type="entry name" value="KISc_KIP3_like"/>
    <property type="match status" value="1"/>
</dbReference>
<dbReference type="GO" id="GO:0005524">
    <property type="term" value="F:ATP binding"/>
    <property type="evidence" value="ECO:0007669"/>
    <property type="project" value="UniProtKB-UniRule"/>
</dbReference>
<evidence type="ECO:0000256" key="1">
    <source>
        <dbReference type="ARBA" id="ARBA00022701"/>
    </source>
</evidence>
<feature type="region of interest" description="Disordered" evidence="7">
    <location>
        <begin position="914"/>
        <end position="1058"/>
    </location>
</feature>
<evidence type="ECO:0000256" key="5">
    <source>
        <dbReference type="ARBA" id="ARBA00023175"/>
    </source>
</evidence>
<evidence type="ECO:0000256" key="6">
    <source>
        <dbReference type="PROSITE-ProRule" id="PRU00283"/>
    </source>
</evidence>
<dbReference type="Pfam" id="PF00225">
    <property type="entry name" value="Kinesin"/>
    <property type="match status" value="1"/>
</dbReference>
<dbReference type="Proteomes" id="UP001305647">
    <property type="component" value="Unassembled WGS sequence"/>
</dbReference>
<feature type="region of interest" description="Disordered" evidence="7">
    <location>
        <begin position="648"/>
        <end position="670"/>
    </location>
</feature>
<dbReference type="Gene3D" id="3.40.850.10">
    <property type="entry name" value="Kinesin motor domain"/>
    <property type="match status" value="1"/>
</dbReference>
<dbReference type="InterPro" id="IPR001752">
    <property type="entry name" value="Kinesin_motor_dom"/>
</dbReference>
<dbReference type="PANTHER" id="PTHR47968">
    <property type="entry name" value="CENTROMERE PROTEIN E"/>
    <property type="match status" value="1"/>
</dbReference>
<dbReference type="GO" id="GO:0008017">
    <property type="term" value="F:microtubule binding"/>
    <property type="evidence" value="ECO:0007669"/>
    <property type="project" value="InterPro"/>
</dbReference>
<dbReference type="PANTHER" id="PTHR47968:SF13">
    <property type="entry name" value="KINESIN-LIKE PROTEIN KIF19 ISOFORM X1"/>
    <property type="match status" value="1"/>
</dbReference>
<dbReference type="GO" id="GO:0003777">
    <property type="term" value="F:microtubule motor activity"/>
    <property type="evidence" value="ECO:0007669"/>
    <property type="project" value="InterPro"/>
</dbReference>
<evidence type="ECO:0000313" key="10">
    <source>
        <dbReference type="Proteomes" id="UP001305647"/>
    </source>
</evidence>
<dbReference type="EMBL" id="MU863631">
    <property type="protein sequence ID" value="KAK4102387.1"/>
    <property type="molecule type" value="Genomic_DNA"/>
</dbReference>
<dbReference type="PROSITE" id="PS00411">
    <property type="entry name" value="KINESIN_MOTOR_1"/>
    <property type="match status" value="1"/>
</dbReference>
<feature type="region of interest" description="Disordered" evidence="7">
    <location>
        <begin position="709"/>
        <end position="771"/>
    </location>
</feature>
<feature type="binding site" evidence="6">
    <location>
        <begin position="134"/>
        <end position="141"/>
    </location>
    <ligand>
        <name>ATP</name>
        <dbReference type="ChEBI" id="CHEBI:30616"/>
    </ligand>
</feature>
<keyword evidence="5 6" id="KW-0505">Motor protein</keyword>
<reference evidence="9" key="2">
    <citation type="submission" date="2023-05" db="EMBL/GenBank/DDBJ databases">
        <authorList>
            <consortium name="Lawrence Berkeley National Laboratory"/>
            <person name="Steindorff A."/>
            <person name="Hensen N."/>
            <person name="Bonometti L."/>
            <person name="Westerberg I."/>
            <person name="Brannstrom I.O."/>
            <person name="Guillou S."/>
            <person name="Cros-Aarteil S."/>
            <person name="Calhoun S."/>
            <person name="Haridas S."/>
            <person name="Kuo A."/>
            <person name="Mondo S."/>
            <person name="Pangilinan J."/>
            <person name="Riley R."/>
            <person name="Labutti K."/>
            <person name="Andreopoulos B."/>
            <person name="Lipzen A."/>
            <person name="Chen C."/>
            <person name="Yanf M."/>
            <person name="Daum C."/>
            <person name="Ng V."/>
            <person name="Clum A."/>
            <person name="Ohm R."/>
            <person name="Martin F."/>
            <person name="Silar P."/>
            <person name="Natvig D."/>
            <person name="Lalanne C."/>
            <person name="Gautier V."/>
            <person name="Ament-Velasquez S.L."/>
            <person name="Kruys A."/>
            <person name="Hutchinson M.I."/>
            <person name="Powell A.J."/>
            <person name="Barry K."/>
            <person name="Miller A.N."/>
            <person name="Grigoriev I.V."/>
            <person name="Debuchy R."/>
            <person name="Gladieux P."/>
            <person name="Thoren M.H."/>
            <person name="Johannesson H."/>
        </authorList>
    </citation>
    <scope>NUCLEOTIDE SEQUENCE</scope>
    <source>
        <strain evidence="9">CBS 757.83</strain>
    </source>
</reference>
<evidence type="ECO:0000256" key="2">
    <source>
        <dbReference type="ARBA" id="ARBA00022741"/>
    </source>
</evidence>
<keyword evidence="3 6" id="KW-0067">ATP-binding</keyword>
<dbReference type="AlphaFoldDB" id="A0AAN6T374"/>
<dbReference type="InterPro" id="IPR036961">
    <property type="entry name" value="Kinesin_motor_dom_sf"/>
</dbReference>
<feature type="compositionally biased region" description="Gly residues" evidence="7">
    <location>
        <begin position="1086"/>
        <end position="1095"/>
    </location>
</feature>
<feature type="compositionally biased region" description="Polar residues" evidence="7">
    <location>
        <begin position="838"/>
        <end position="852"/>
    </location>
</feature>
<dbReference type="PRINTS" id="PR00380">
    <property type="entry name" value="KINESINHEAVY"/>
</dbReference>
<dbReference type="PROSITE" id="PS50067">
    <property type="entry name" value="KINESIN_MOTOR_2"/>
    <property type="match status" value="1"/>
</dbReference>
<dbReference type="GO" id="GO:0005874">
    <property type="term" value="C:microtubule"/>
    <property type="evidence" value="ECO:0007669"/>
    <property type="project" value="UniProtKB-KW"/>
</dbReference>
<keyword evidence="4" id="KW-0175">Coiled coil</keyword>
<sequence>MDPNASSITVAVRVRPFTIREAAQLVKTDDTTLFLGDGSLAAAPTPKLNQRGIRSVIKVVDDRCLVFDPPEDNPVQKFTRSVVPSAGKKVKDQVFAFDRIFDQTASQSDVYEGTTKSLLDSILDGYNATVFAYGATGCGKTHTITGTSQHPGIIFLTMQELFEKINERSGEKVTEVSLSYLEIYNETIRDLLVPGGSKQGLMLREDSNQGVSVAGLTTHHPKDVQEVMDMIVQGNEYRTVSPTAANAVSSRSHAVLQINVAQKDRNADINEPHTMATLSVIDLAGSERASATKNRGERLLEGANINKSLLALGSCINALCDPRKKNHVPYRNSKLTRLLKFSLGGNCKTVMIVCVSPSSEHFDETQNTLRYANRAKNIQTKVTRNVFNVNRHVKDFLVKIDEQMALINELKAQQKDAEKTFFAKFRKQVDKKDAVVREGILRLRAAYEHAAAERAEKVNFMKKLKAIERRIGLLSAWIAAFDAVCDGRGEEESMPANLTAMRKTAHGILMELESSRQHIHQRLERSNWERGLDTALNHSISQLPTGEGILDGSERDTLAREAEMLKAGFMRDAYREVLEQDKAGDAAVVQVLLTAQFDILTSMSETLNMSEEEAVAHAKTMVGRLLETGYSAASHVVKPDGSMMPVELFPPTKRGTPKRKKSLSVHPKSVPAPVFSASQQLAVASPIKASPRRRKLGTVRKGVAFTPVKKKHSVRWRDDESEQGTLADFEKTPRKFSPPDDPSPEKALPARPPVPSYLNHTDSPPNSSPTVALPDVSLLSLGKSNRFQAGFLSKTRASHQSNGSANGSPVPPTLSLNLIGSSDAEDRPSPLRTVPVSRATNSLSPPAASNGSPKPAGLLTVLTENGNENSNENEPPRRTSPSSRLPRLSYGSGSDSELDPLKIRSALHSAKRRERLSLASGSTASNGKRISSIGSNSGAAAHHSGHRRASASYSGPTHHHAASSSNGISRHRRGSNERARRSPPRPIPIAYSPPSSSSSSGGGHHHQEGSFLGGVAGKSLTPGQARRMNMGGSFRLERERGGGGSPSSGRNGSGGAAGFGGMARRITIGSAGAFPSVGASEDGVGNAAGGGGGGVMRSRPGMTWR</sequence>
<dbReference type="InterPro" id="IPR019821">
    <property type="entry name" value="Kinesin_motor_CS"/>
</dbReference>
<keyword evidence="10" id="KW-1185">Reference proteome</keyword>
<dbReference type="SUPFAM" id="SSF52540">
    <property type="entry name" value="P-loop containing nucleoside triphosphate hydrolases"/>
    <property type="match status" value="1"/>
</dbReference>
<comment type="caution">
    <text evidence="9">The sequence shown here is derived from an EMBL/GenBank/DDBJ whole genome shotgun (WGS) entry which is preliminary data.</text>
</comment>
<feature type="compositionally biased region" description="Low complexity" evidence="7">
    <location>
        <begin position="929"/>
        <end position="942"/>
    </location>
</feature>
<reference evidence="9" key="1">
    <citation type="journal article" date="2023" name="Mol. Phylogenet. Evol.">
        <title>Genome-scale phylogeny and comparative genomics of the fungal order Sordariales.</title>
        <authorList>
            <person name="Hensen N."/>
            <person name="Bonometti L."/>
            <person name="Westerberg I."/>
            <person name="Brannstrom I.O."/>
            <person name="Guillou S."/>
            <person name="Cros-Aarteil S."/>
            <person name="Calhoun S."/>
            <person name="Haridas S."/>
            <person name="Kuo A."/>
            <person name="Mondo S."/>
            <person name="Pangilinan J."/>
            <person name="Riley R."/>
            <person name="LaButti K."/>
            <person name="Andreopoulos B."/>
            <person name="Lipzen A."/>
            <person name="Chen C."/>
            <person name="Yan M."/>
            <person name="Daum C."/>
            <person name="Ng V."/>
            <person name="Clum A."/>
            <person name="Steindorff A."/>
            <person name="Ohm R.A."/>
            <person name="Martin F."/>
            <person name="Silar P."/>
            <person name="Natvig D.O."/>
            <person name="Lalanne C."/>
            <person name="Gautier V."/>
            <person name="Ament-Velasquez S.L."/>
            <person name="Kruys A."/>
            <person name="Hutchinson M.I."/>
            <person name="Powell A.J."/>
            <person name="Barry K."/>
            <person name="Miller A.N."/>
            <person name="Grigoriev I.V."/>
            <person name="Debuchy R."/>
            <person name="Gladieux P."/>
            <person name="Hiltunen Thoren M."/>
            <person name="Johannesson H."/>
        </authorList>
    </citation>
    <scope>NUCLEOTIDE SEQUENCE</scope>
    <source>
        <strain evidence="9">CBS 757.83</strain>
    </source>
</reference>
<feature type="compositionally biased region" description="Polar residues" evidence="7">
    <location>
        <begin position="758"/>
        <end position="770"/>
    </location>
</feature>
<dbReference type="InterPro" id="IPR027417">
    <property type="entry name" value="P-loop_NTPase"/>
</dbReference>
<feature type="region of interest" description="Disordered" evidence="7">
    <location>
        <begin position="794"/>
        <end position="900"/>
    </location>
</feature>
<name>A0AAN6T374_9PEZI</name>
<feature type="compositionally biased region" description="Polar residues" evidence="7">
    <location>
        <begin position="798"/>
        <end position="807"/>
    </location>
</feature>
<dbReference type="SMART" id="SM00129">
    <property type="entry name" value="KISc"/>
    <property type="match status" value="1"/>
</dbReference>
<feature type="compositionally biased region" description="Polar residues" evidence="7">
    <location>
        <begin position="919"/>
        <end position="928"/>
    </location>
</feature>
<proteinExistence type="inferred from homology"/>
<keyword evidence="2 6" id="KW-0547">Nucleotide-binding</keyword>